<protein>
    <submittedName>
        <fullName evidence="2">ROK family protein</fullName>
    </submittedName>
</protein>
<accession>A0ABV8DN28</accession>
<comment type="caution">
    <text evidence="2">The sequence shown here is derived from an EMBL/GenBank/DDBJ whole genome shotgun (WGS) entry which is preliminary data.</text>
</comment>
<comment type="similarity">
    <text evidence="1">Belongs to the ROK (NagC/XylR) family.</text>
</comment>
<evidence type="ECO:0000313" key="2">
    <source>
        <dbReference type="EMBL" id="MFC3961037.1"/>
    </source>
</evidence>
<dbReference type="Pfam" id="PF00480">
    <property type="entry name" value="ROK"/>
    <property type="match status" value="1"/>
</dbReference>
<name>A0ABV8DN28_9NOCA</name>
<gene>
    <name evidence="2" type="ORF">ACFO0B_03430</name>
</gene>
<dbReference type="InterPro" id="IPR036390">
    <property type="entry name" value="WH_DNA-bd_sf"/>
</dbReference>
<dbReference type="PANTHER" id="PTHR18964">
    <property type="entry name" value="ROK (REPRESSOR, ORF, KINASE) FAMILY"/>
    <property type="match status" value="1"/>
</dbReference>
<evidence type="ECO:0000256" key="1">
    <source>
        <dbReference type="ARBA" id="ARBA00006479"/>
    </source>
</evidence>
<dbReference type="InterPro" id="IPR036388">
    <property type="entry name" value="WH-like_DNA-bd_sf"/>
</dbReference>
<reference evidence="3" key="1">
    <citation type="journal article" date="2019" name="Int. J. Syst. Evol. Microbiol.">
        <title>The Global Catalogue of Microorganisms (GCM) 10K type strain sequencing project: providing services to taxonomists for standard genome sequencing and annotation.</title>
        <authorList>
            <consortium name="The Broad Institute Genomics Platform"/>
            <consortium name="The Broad Institute Genome Sequencing Center for Infectious Disease"/>
            <person name="Wu L."/>
            <person name="Ma J."/>
        </authorList>
    </citation>
    <scope>NUCLEOTIDE SEQUENCE [LARGE SCALE GENOMIC DNA]</scope>
    <source>
        <strain evidence="3">CGMCC 4.7330</strain>
    </source>
</reference>
<dbReference type="PANTHER" id="PTHR18964:SF149">
    <property type="entry name" value="BIFUNCTIONAL UDP-N-ACETYLGLUCOSAMINE 2-EPIMERASE_N-ACETYLMANNOSAMINE KINASE"/>
    <property type="match status" value="1"/>
</dbReference>
<dbReference type="RefSeq" id="WP_378610796.1">
    <property type="nucleotide sequence ID" value="NZ_JBHSAX010000003.1"/>
</dbReference>
<dbReference type="SUPFAM" id="SSF53067">
    <property type="entry name" value="Actin-like ATPase domain"/>
    <property type="match status" value="1"/>
</dbReference>
<dbReference type="Proteomes" id="UP001595696">
    <property type="component" value="Unassembled WGS sequence"/>
</dbReference>
<dbReference type="Gene3D" id="1.10.10.10">
    <property type="entry name" value="Winged helix-like DNA-binding domain superfamily/Winged helix DNA-binding domain"/>
    <property type="match status" value="1"/>
</dbReference>
<organism evidence="2 3">
    <name type="scientific">Nocardia jiangsuensis</name>
    <dbReference type="NCBI Taxonomy" id="1691563"/>
    <lineage>
        <taxon>Bacteria</taxon>
        <taxon>Bacillati</taxon>
        <taxon>Actinomycetota</taxon>
        <taxon>Actinomycetes</taxon>
        <taxon>Mycobacteriales</taxon>
        <taxon>Nocardiaceae</taxon>
        <taxon>Nocardia</taxon>
    </lineage>
</organism>
<evidence type="ECO:0000313" key="3">
    <source>
        <dbReference type="Proteomes" id="UP001595696"/>
    </source>
</evidence>
<dbReference type="Gene3D" id="3.30.420.40">
    <property type="match status" value="2"/>
</dbReference>
<dbReference type="SUPFAM" id="SSF46785">
    <property type="entry name" value="Winged helix' DNA-binding domain"/>
    <property type="match status" value="1"/>
</dbReference>
<keyword evidence="3" id="KW-1185">Reference proteome</keyword>
<sequence>MTDNSAAAVLQAVLELGPVPRGVVARHVGVSPATVTWQSRSLLAAGLLIELPEAVSLSGIGRPYSPLALNSAGNVVIAVHIAAAQTTVAVVDIAGKVLRGSQIPHRSFDPDDILTGAGAAITRVRDAGDGHRVLAVGVAIGGRVDRWAGIVLEHSFLRWHDVPVRARLEAATGLPVELDSHARALMHAEQLFGRLRGTSSAVMLFVGNVIDAAFAVHGRVHYGPRSSAGSISRLAGGTEPPRDDYSDHALLRRAAAAGIPVRTIPELIAAAGADPAALELFVERAAVLGRIVAMLVDILDPEAVVIVDRSLPEVPAVRESYVETVRGNSVTSSDPGELIAASTFTGQVLEAAGAAVALDGLFRAPLDAMERWADSTPGPADPPVGMPAVLASGPDRFVDRVAPIPQERGLFRTE</sequence>
<dbReference type="InterPro" id="IPR000600">
    <property type="entry name" value="ROK"/>
</dbReference>
<dbReference type="InterPro" id="IPR043129">
    <property type="entry name" value="ATPase_NBD"/>
</dbReference>
<proteinExistence type="inferred from homology"/>
<dbReference type="EMBL" id="JBHSAX010000003">
    <property type="protein sequence ID" value="MFC3961037.1"/>
    <property type="molecule type" value="Genomic_DNA"/>
</dbReference>